<dbReference type="Gene3D" id="3.30.70.1350">
    <property type="entry name" value="Cation efflux protein, cytoplasmic domain"/>
    <property type="match status" value="1"/>
</dbReference>
<feature type="domain" description="Cation efflux protein cytoplasmic" evidence="8">
    <location>
        <begin position="374"/>
        <end position="455"/>
    </location>
</feature>
<dbReference type="EMBL" id="MCGE01000026">
    <property type="protein sequence ID" value="ORZ09918.1"/>
    <property type="molecule type" value="Genomic_DNA"/>
</dbReference>
<evidence type="ECO:0000259" key="8">
    <source>
        <dbReference type="Pfam" id="PF16916"/>
    </source>
</evidence>
<dbReference type="GO" id="GO:0008324">
    <property type="term" value="F:monoatomic cation transmembrane transporter activity"/>
    <property type="evidence" value="ECO:0007669"/>
    <property type="project" value="InterPro"/>
</dbReference>
<dbReference type="OrthoDB" id="435980at2759"/>
<evidence type="ECO:0000256" key="4">
    <source>
        <dbReference type="ARBA" id="ARBA00022989"/>
    </source>
</evidence>
<evidence type="ECO:0000313" key="10">
    <source>
        <dbReference type="Proteomes" id="UP000193560"/>
    </source>
</evidence>
<proteinExistence type="predicted"/>
<dbReference type="InterPro" id="IPR027469">
    <property type="entry name" value="Cation_efflux_TMD_sf"/>
</dbReference>
<organism evidence="9 10">
    <name type="scientific">Absidia repens</name>
    <dbReference type="NCBI Taxonomy" id="90262"/>
    <lineage>
        <taxon>Eukaryota</taxon>
        <taxon>Fungi</taxon>
        <taxon>Fungi incertae sedis</taxon>
        <taxon>Mucoromycota</taxon>
        <taxon>Mucoromycotina</taxon>
        <taxon>Mucoromycetes</taxon>
        <taxon>Mucorales</taxon>
        <taxon>Cunninghamellaceae</taxon>
        <taxon>Absidia</taxon>
    </lineage>
</organism>
<keyword evidence="10" id="KW-1185">Reference proteome</keyword>
<dbReference type="GO" id="GO:0030003">
    <property type="term" value="P:intracellular monoatomic cation homeostasis"/>
    <property type="evidence" value="ECO:0007669"/>
    <property type="project" value="UniProtKB-ARBA"/>
</dbReference>
<evidence type="ECO:0000256" key="1">
    <source>
        <dbReference type="ARBA" id="ARBA00004141"/>
    </source>
</evidence>
<sequence length="461" mass="49301">MAKVLTKIQWRLLKLSNGTPPPSLGSSLMLFTKRPRPGGELITTPLATAVSTTWLGRHHGSSPSPPRPSSSQPHADDEHHVHTDLALTLKRSGKKGVQITLVGLVSNVILTGSKGVAGWYMNSASLLADAAHSFSDLLGDFVTLYTFKMSRKPPDAIYPYGYGKYETVGSFAVSTLLITGGVAIGLHSYDLLMTVLDAAATTTTAPTTTTLTSGGMIDSMANAVSSMTTSSIDATAVASSPTPSEVATPASSALSNTMSSLFHMDHHHHHHDSNALDPNAAWFALASVIVKEWLYHATLKVGKSEHSDVLIANAWHHRSDGFSSLIALGAIGGSYAGMPVLDPLGGLLVSALIVQGGAGIMASSVKELIDKGIPPNEIEQIKSVISKVKEQEPQLVDFYSIRGRKLGPFKHLDMILQLDPTLTVAQAHRIEQRVRTTVKKEIAMVQEILIHVDPERQPPHH</sequence>
<keyword evidence="4" id="KW-1133">Transmembrane helix</keyword>
<dbReference type="NCBIfam" id="TIGR01297">
    <property type="entry name" value="CDF"/>
    <property type="match status" value="1"/>
</dbReference>
<dbReference type="PANTHER" id="PTHR43840">
    <property type="entry name" value="MITOCHONDRIAL METAL TRANSPORTER 1-RELATED"/>
    <property type="match status" value="1"/>
</dbReference>
<evidence type="ECO:0000313" key="9">
    <source>
        <dbReference type="EMBL" id="ORZ09918.1"/>
    </source>
</evidence>
<dbReference type="InterPro" id="IPR050291">
    <property type="entry name" value="CDF_Transporter"/>
</dbReference>
<protein>
    <submittedName>
        <fullName evidence="9">Uncharacterized protein</fullName>
    </submittedName>
</protein>
<dbReference type="InterPro" id="IPR002524">
    <property type="entry name" value="Cation_efflux"/>
</dbReference>
<keyword evidence="5" id="KW-0472">Membrane</keyword>
<evidence type="ECO:0000256" key="3">
    <source>
        <dbReference type="ARBA" id="ARBA00022692"/>
    </source>
</evidence>
<evidence type="ECO:0000259" key="7">
    <source>
        <dbReference type="Pfam" id="PF01545"/>
    </source>
</evidence>
<dbReference type="PANTHER" id="PTHR43840:SF15">
    <property type="entry name" value="MITOCHONDRIAL METAL TRANSPORTER 1-RELATED"/>
    <property type="match status" value="1"/>
</dbReference>
<evidence type="ECO:0000256" key="6">
    <source>
        <dbReference type="SAM" id="MobiDB-lite"/>
    </source>
</evidence>
<dbReference type="SUPFAM" id="SSF161111">
    <property type="entry name" value="Cation efflux protein transmembrane domain-like"/>
    <property type="match status" value="1"/>
</dbReference>
<dbReference type="SUPFAM" id="SSF160240">
    <property type="entry name" value="Cation efflux protein cytoplasmic domain-like"/>
    <property type="match status" value="1"/>
</dbReference>
<accession>A0A1X2I5Z4</accession>
<keyword evidence="2" id="KW-0813">Transport</keyword>
<dbReference type="Proteomes" id="UP000193560">
    <property type="component" value="Unassembled WGS sequence"/>
</dbReference>
<dbReference type="Pfam" id="PF01545">
    <property type="entry name" value="Cation_efflux"/>
    <property type="match status" value="2"/>
</dbReference>
<comment type="subcellular location">
    <subcellularLocation>
        <location evidence="1">Membrane</location>
        <topology evidence="1">Multi-pass membrane protein</topology>
    </subcellularLocation>
</comment>
<dbReference type="InterPro" id="IPR058533">
    <property type="entry name" value="Cation_efflux_TM"/>
</dbReference>
<name>A0A1X2I5Z4_9FUNG</name>
<dbReference type="STRING" id="90262.A0A1X2I5Z4"/>
<dbReference type="GO" id="GO:0098771">
    <property type="term" value="P:inorganic ion homeostasis"/>
    <property type="evidence" value="ECO:0007669"/>
    <property type="project" value="UniProtKB-ARBA"/>
</dbReference>
<feature type="region of interest" description="Disordered" evidence="6">
    <location>
        <begin position="55"/>
        <end position="82"/>
    </location>
</feature>
<feature type="domain" description="Cation efflux protein transmembrane" evidence="7">
    <location>
        <begin position="261"/>
        <end position="369"/>
    </location>
</feature>
<dbReference type="Gene3D" id="1.20.1510.10">
    <property type="entry name" value="Cation efflux protein transmembrane domain"/>
    <property type="match status" value="1"/>
</dbReference>
<gene>
    <name evidence="9" type="ORF">BCR42DRAFT_381450</name>
</gene>
<comment type="caution">
    <text evidence="9">The sequence shown here is derived from an EMBL/GenBank/DDBJ whole genome shotgun (WGS) entry which is preliminary data.</text>
</comment>
<evidence type="ECO:0000256" key="5">
    <source>
        <dbReference type="ARBA" id="ARBA00023136"/>
    </source>
</evidence>
<dbReference type="InterPro" id="IPR036837">
    <property type="entry name" value="Cation_efflux_CTD_sf"/>
</dbReference>
<reference evidence="9 10" key="1">
    <citation type="submission" date="2016-07" db="EMBL/GenBank/DDBJ databases">
        <title>Pervasive Adenine N6-methylation of Active Genes in Fungi.</title>
        <authorList>
            <consortium name="DOE Joint Genome Institute"/>
            <person name="Mondo S.J."/>
            <person name="Dannebaum R.O."/>
            <person name="Kuo R.C."/>
            <person name="Labutti K."/>
            <person name="Haridas S."/>
            <person name="Kuo A."/>
            <person name="Salamov A."/>
            <person name="Ahrendt S.R."/>
            <person name="Lipzen A."/>
            <person name="Sullivan W."/>
            <person name="Andreopoulos W.B."/>
            <person name="Clum A."/>
            <person name="Lindquist E."/>
            <person name="Daum C."/>
            <person name="Ramamoorthy G.K."/>
            <person name="Gryganskyi A."/>
            <person name="Culley D."/>
            <person name="Magnuson J.K."/>
            <person name="James T.Y."/>
            <person name="O'Malley M.A."/>
            <person name="Stajich J.E."/>
            <person name="Spatafora J.W."/>
            <person name="Visel A."/>
            <person name="Grigoriev I.V."/>
        </authorList>
    </citation>
    <scope>NUCLEOTIDE SEQUENCE [LARGE SCALE GENOMIC DNA]</scope>
    <source>
        <strain evidence="9 10">NRRL 1336</strain>
    </source>
</reference>
<dbReference type="Pfam" id="PF16916">
    <property type="entry name" value="ZT_dimer"/>
    <property type="match status" value="1"/>
</dbReference>
<dbReference type="GO" id="GO:0016020">
    <property type="term" value="C:membrane"/>
    <property type="evidence" value="ECO:0007669"/>
    <property type="project" value="UniProtKB-SubCell"/>
</dbReference>
<keyword evidence="3" id="KW-0812">Transmembrane</keyword>
<evidence type="ECO:0000256" key="2">
    <source>
        <dbReference type="ARBA" id="ARBA00022448"/>
    </source>
</evidence>
<dbReference type="InterPro" id="IPR027470">
    <property type="entry name" value="Cation_efflux_CTD"/>
</dbReference>
<dbReference type="AlphaFoldDB" id="A0A1X2I5Z4"/>
<feature type="domain" description="Cation efflux protein transmembrane" evidence="7">
    <location>
        <begin position="101"/>
        <end position="197"/>
    </location>
</feature>